<dbReference type="Proteomes" id="UP000008068">
    <property type="component" value="Unassembled WGS sequence"/>
</dbReference>
<organism evidence="3">
    <name type="scientific">Caenorhabditis brenneri</name>
    <name type="common">Nematode worm</name>
    <dbReference type="NCBI Taxonomy" id="135651"/>
    <lineage>
        <taxon>Eukaryota</taxon>
        <taxon>Metazoa</taxon>
        <taxon>Ecdysozoa</taxon>
        <taxon>Nematoda</taxon>
        <taxon>Chromadorea</taxon>
        <taxon>Rhabditida</taxon>
        <taxon>Rhabditina</taxon>
        <taxon>Rhabditomorpha</taxon>
        <taxon>Rhabditoidea</taxon>
        <taxon>Rhabditidae</taxon>
        <taxon>Peloderinae</taxon>
        <taxon>Caenorhabditis</taxon>
    </lineage>
</organism>
<feature type="transmembrane region" description="Helical" evidence="1">
    <location>
        <begin position="279"/>
        <end position="297"/>
    </location>
</feature>
<dbReference type="PANTHER" id="PTHR31720">
    <property type="entry name" value="SERPENTINE RECEPTOR, CLASS Z-RELATED"/>
    <property type="match status" value="1"/>
</dbReference>
<feature type="transmembrane region" description="Helical" evidence="1">
    <location>
        <begin position="250"/>
        <end position="273"/>
    </location>
</feature>
<feature type="transmembrane region" description="Helical" evidence="1">
    <location>
        <begin position="220"/>
        <end position="238"/>
    </location>
</feature>
<name>G0M9V2_CAEBE</name>
<sequence>MESQDSKLEPQRENFLVNLPDNLTVLGVPIKKISAKYHDMRMFPNIKDFDHFYGMMVGLFVMYWGMYVLHSFHFAVLRAGNKKTLSPFSPILARFSRVHDNVIVIIQLLTIIFVALKVVNSGWMVYINLFFMTIMVAVARMFTEVYIVLISLFAVTRYFNHFYSGNVEFTTNYWRFGLGITTRLVGMKDLGLLMCAYLVFLNKSSWEKLMLCYSGLYLSTQFLLFFSAILSLQLMCGSRNTGMKDSEAQLCMQTVMITIEKSTMTFLLGFYSYSGVDDGILSAIFILSDILWIPIIVKISDILFSFKNPNGDADEEIAMAEKP</sequence>
<dbReference type="OMA" id="ICYKASA"/>
<evidence type="ECO:0000313" key="2">
    <source>
        <dbReference type="EMBL" id="EGT30892.1"/>
    </source>
</evidence>
<dbReference type="HOGENOM" id="CLU_861155_0_0_1"/>
<dbReference type="PANTHER" id="PTHR31720:SF12">
    <property type="entry name" value="SERPENTINE RECEPTOR, CLASS T-RELATED"/>
    <property type="match status" value="1"/>
</dbReference>
<dbReference type="InterPro" id="IPR018817">
    <property type="entry name" value="7TM_GPCR_serpentine_rcpt_Srz"/>
</dbReference>
<dbReference type="EMBL" id="GL379787">
    <property type="protein sequence ID" value="EGT30892.1"/>
    <property type="molecule type" value="Genomic_DNA"/>
</dbReference>
<feature type="transmembrane region" description="Helical" evidence="1">
    <location>
        <begin position="52"/>
        <end position="77"/>
    </location>
</feature>
<keyword evidence="1" id="KW-0812">Transmembrane</keyword>
<keyword evidence="1" id="KW-1133">Transmembrane helix</keyword>
<feature type="transmembrane region" description="Helical" evidence="1">
    <location>
        <begin position="125"/>
        <end position="155"/>
    </location>
</feature>
<evidence type="ECO:0000256" key="1">
    <source>
        <dbReference type="SAM" id="Phobius"/>
    </source>
</evidence>
<reference evidence="3" key="1">
    <citation type="submission" date="2011-07" db="EMBL/GenBank/DDBJ databases">
        <authorList>
            <consortium name="Caenorhabditis brenneri Sequencing and Analysis Consortium"/>
            <person name="Wilson R.K."/>
        </authorList>
    </citation>
    <scope>NUCLEOTIDE SEQUENCE [LARGE SCALE GENOMIC DNA]</scope>
    <source>
        <strain evidence="3">PB2801</strain>
    </source>
</reference>
<dbReference type="AlphaFoldDB" id="G0M9V2"/>
<proteinExistence type="predicted"/>
<dbReference type="Pfam" id="PF10325">
    <property type="entry name" value="7TM_GPCR_Srz"/>
    <property type="match status" value="1"/>
</dbReference>
<gene>
    <name evidence="2" type="ORF">CAEBREN_13610</name>
</gene>
<feature type="transmembrane region" description="Helical" evidence="1">
    <location>
        <begin position="176"/>
        <end position="200"/>
    </location>
</feature>
<feature type="transmembrane region" description="Helical" evidence="1">
    <location>
        <begin position="98"/>
        <end position="119"/>
    </location>
</feature>
<protein>
    <submittedName>
        <fullName evidence="2">Uncharacterized protein</fullName>
    </submittedName>
</protein>
<evidence type="ECO:0000313" key="3">
    <source>
        <dbReference type="Proteomes" id="UP000008068"/>
    </source>
</evidence>
<accession>G0M9V2</accession>
<dbReference type="InParanoid" id="G0M9V2"/>
<keyword evidence="1" id="KW-0472">Membrane</keyword>
<keyword evidence="3" id="KW-1185">Reference proteome</keyword>